<sequence>MTLTCFQGIPSF</sequence>
<reference evidence="1" key="1">
    <citation type="submission" date="2020-05" db="UniProtKB">
        <authorList>
            <consortium name="EnsemblMetazoa"/>
        </authorList>
    </citation>
    <scope>IDENTIFICATION</scope>
    <source>
        <strain evidence="1">SANGQUA</strain>
    </source>
</reference>
<organism evidence="1 2">
    <name type="scientific">Anopheles quadriannulatus</name>
    <name type="common">Mosquito</name>
    <dbReference type="NCBI Taxonomy" id="34691"/>
    <lineage>
        <taxon>Eukaryota</taxon>
        <taxon>Metazoa</taxon>
        <taxon>Ecdysozoa</taxon>
        <taxon>Arthropoda</taxon>
        <taxon>Hexapoda</taxon>
        <taxon>Insecta</taxon>
        <taxon>Pterygota</taxon>
        <taxon>Neoptera</taxon>
        <taxon>Endopterygota</taxon>
        <taxon>Diptera</taxon>
        <taxon>Nematocera</taxon>
        <taxon>Culicoidea</taxon>
        <taxon>Culicidae</taxon>
        <taxon>Anophelinae</taxon>
        <taxon>Anopheles</taxon>
    </lineage>
</organism>
<name>A0A182XTQ5_ANOQN</name>
<evidence type="ECO:0000313" key="1">
    <source>
        <dbReference type="EnsemblMetazoa" id="AQUA015189-PA"/>
    </source>
</evidence>
<keyword evidence="2" id="KW-1185">Reference proteome</keyword>
<dbReference type="Proteomes" id="UP000076407">
    <property type="component" value="Unassembled WGS sequence"/>
</dbReference>
<dbReference type="VEuPathDB" id="VectorBase:AQUA015189"/>
<protein>
    <submittedName>
        <fullName evidence="1">Uncharacterized protein</fullName>
    </submittedName>
</protein>
<accession>A0A182XTQ5</accession>
<proteinExistence type="predicted"/>
<dbReference type="EnsemblMetazoa" id="AQUA015189-RA">
    <property type="protein sequence ID" value="AQUA015189-PA"/>
    <property type="gene ID" value="AQUA015189"/>
</dbReference>
<evidence type="ECO:0000313" key="2">
    <source>
        <dbReference type="Proteomes" id="UP000076407"/>
    </source>
</evidence>